<evidence type="ECO:0000256" key="1">
    <source>
        <dbReference type="SAM" id="Coils"/>
    </source>
</evidence>
<dbReference type="EMBL" id="LAZR01044749">
    <property type="protein sequence ID" value="KKL03885.1"/>
    <property type="molecule type" value="Genomic_DNA"/>
</dbReference>
<gene>
    <name evidence="2" type="ORF">LCGC14_2621650</name>
</gene>
<protein>
    <submittedName>
        <fullName evidence="2">Uncharacterized protein</fullName>
    </submittedName>
</protein>
<keyword evidence="1" id="KW-0175">Coiled coil</keyword>
<name>A0A0F9A318_9ZZZZ</name>
<sequence>MVSQEDKLKKVKEYLDESKKREKRIEKYQKSKGKIKKIEIAESFQQKIVSDINISEKIKNNKIWMYYDFESLTQDKVDSELTRLHKEVEKVETTLIYMGEDPEEHSDIMEFYEERGRIRDQLNAIYEFLSVVRHERIDDLIKNDELERLYGKLPHWRVEQLKEKKNLKILQFKA</sequence>
<evidence type="ECO:0000313" key="2">
    <source>
        <dbReference type="EMBL" id="KKL03885.1"/>
    </source>
</evidence>
<feature type="coiled-coil region" evidence="1">
    <location>
        <begin position="1"/>
        <end position="31"/>
    </location>
</feature>
<comment type="caution">
    <text evidence="2">The sequence shown here is derived from an EMBL/GenBank/DDBJ whole genome shotgun (WGS) entry which is preliminary data.</text>
</comment>
<organism evidence="2">
    <name type="scientific">marine sediment metagenome</name>
    <dbReference type="NCBI Taxonomy" id="412755"/>
    <lineage>
        <taxon>unclassified sequences</taxon>
        <taxon>metagenomes</taxon>
        <taxon>ecological metagenomes</taxon>
    </lineage>
</organism>
<reference evidence="2" key="1">
    <citation type="journal article" date="2015" name="Nature">
        <title>Complex archaea that bridge the gap between prokaryotes and eukaryotes.</title>
        <authorList>
            <person name="Spang A."/>
            <person name="Saw J.H."/>
            <person name="Jorgensen S.L."/>
            <person name="Zaremba-Niedzwiedzka K."/>
            <person name="Martijn J."/>
            <person name="Lind A.E."/>
            <person name="van Eijk R."/>
            <person name="Schleper C."/>
            <person name="Guy L."/>
            <person name="Ettema T.J."/>
        </authorList>
    </citation>
    <scope>NUCLEOTIDE SEQUENCE</scope>
</reference>
<accession>A0A0F9A318</accession>
<dbReference type="AlphaFoldDB" id="A0A0F9A318"/>
<proteinExistence type="predicted"/>